<dbReference type="Proteomes" id="UP001217754">
    <property type="component" value="Chromosome 2"/>
</dbReference>
<protein>
    <submittedName>
        <fullName evidence="2">Uncharacterized protein</fullName>
    </submittedName>
</protein>
<evidence type="ECO:0000313" key="2">
    <source>
        <dbReference type="EMBL" id="WFD38199.1"/>
    </source>
</evidence>
<dbReference type="GeneID" id="85224796"/>
<keyword evidence="3" id="KW-1185">Reference proteome</keyword>
<dbReference type="GO" id="GO:0042790">
    <property type="term" value="P:nucleolar large rRNA transcription by RNA polymerase I"/>
    <property type="evidence" value="ECO:0007669"/>
    <property type="project" value="InterPro"/>
</dbReference>
<reference evidence="2" key="1">
    <citation type="submission" date="2023-03" db="EMBL/GenBank/DDBJ databases">
        <title>Mating type loci evolution in Malassezia.</title>
        <authorList>
            <person name="Coelho M.A."/>
        </authorList>
    </citation>
    <scope>NUCLEOTIDE SEQUENCE</scope>
    <source>
        <strain evidence="2">CBS 9431</strain>
    </source>
</reference>
<dbReference type="PANTHER" id="PTHR28079">
    <property type="entry name" value="RNA POLYMERASE I-SPECIFIC TRANSCRIPTION INITIATION FACTOR RRN5"/>
    <property type="match status" value="1"/>
</dbReference>
<name>A0AAF0EZQ5_9BASI</name>
<organism evidence="2 3">
    <name type="scientific">Malassezia japonica</name>
    <dbReference type="NCBI Taxonomy" id="223818"/>
    <lineage>
        <taxon>Eukaryota</taxon>
        <taxon>Fungi</taxon>
        <taxon>Dikarya</taxon>
        <taxon>Basidiomycota</taxon>
        <taxon>Ustilaginomycotina</taxon>
        <taxon>Malasseziomycetes</taxon>
        <taxon>Malasseziales</taxon>
        <taxon>Malasseziaceae</taxon>
        <taxon>Malassezia</taxon>
    </lineage>
</organism>
<feature type="region of interest" description="Disordered" evidence="1">
    <location>
        <begin position="357"/>
        <end position="448"/>
    </location>
</feature>
<dbReference type="GO" id="GO:0006361">
    <property type="term" value="P:transcription initiation at RNA polymerase I promoter"/>
    <property type="evidence" value="ECO:0007669"/>
    <property type="project" value="TreeGrafter"/>
</dbReference>
<feature type="compositionally biased region" description="Acidic residues" evidence="1">
    <location>
        <begin position="368"/>
        <end position="377"/>
    </location>
</feature>
<feature type="compositionally biased region" description="Basic and acidic residues" evidence="1">
    <location>
        <begin position="378"/>
        <end position="405"/>
    </location>
</feature>
<dbReference type="PANTHER" id="PTHR28079:SF1">
    <property type="entry name" value="RNA POLYMERASE I-SPECIFIC TRANSCRIPTION INITIATION FACTOR RRN5"/>
    <property type="match status" value="1"/>
</dbReference>
<evidence type="ECO:0000313" key="3">
    <source>
        <dbReference type="Proteomes" id="UP001217754"/>
    </source>
</evidence>
<dbReference type="GO" id="GO:0000500">
    <property type="term" value="C:RNA polymerase I upstream activating factor complex"/>
    <property type="evidence" value="ECO:0007669"/>
    <property type="project" value="InterPro"/>
</dbReference>
<dbReference type="EMBL" id="CP119959">
    <property type="protein sequence ID" value="WFD38199.1"/>
    <property type="molecule type" value="Genomic_DNA"/>
</dbReference>
<dbReference type="RefSeq" id="XP_060121096.1">
    <property type="nucleotide sequence ID" value="XM_060265113.1"/>
</dbReference>
<accession>A0AAF0EZQ5</accession>
<dbReference type="GO" id="GO:0001181">
    <property type="term" value="F:RNA polymerase I general transcription initiation factor activity"/>
    <property type="evidence" value="ECO:0007669"/>
    <property type="project" value="TreeGrafter"/>
</dbReference>
<dbReference type="InterPro" id="IPR039601">
    <property type="entry name" value="Rrn5"/>
</dbReference>
<proteinExistence type="predicted"/>
<feature type="compositionally biased region" description="Basic and acidic residues" evidence="1">
    <location>
        <begin position="412"/>
        <end position="448"/>
    </location>
</feature>
<sequence>MERSVRCYAVLLARSARRRTHETPCPATDDWSWWSAWSNAERAHFFHALARHSRWRPDAIAADIGRPVEEVARAIRRFDRQVRRVEGLEKRVGRRRTYKARLTQAPAAREMSTLWLAQEEQCAAALVRGADRIASAQAGPAHASAAADFLRCEKAEGIWTALSRMLVLPSRPSWPPTLEPTEAYRAYAHVQRVPILKTPEHVAGLVNDLLEARLLTFSQPTSSITPEVLLKNGKVQWLEADPSVPAWLDVPALALRMARTRRTSYLGMDMARALARHIEAFLYHTLYELTIVGERTLRPGAIDEQHVWACVARLGYPVYATHHDDERPTLDAGLLHSMAVARACADPPVAWREDAQKMGRNIVHPEVLDDDESDKEDEDVHHEQLDASVAERRADDAEAHYREAPTAEQLCEDAHERQAPREIGHTPEDRDNVAMEDADQRTKDQHPS</sequence>
<gene>
    <name evidence="2" type="ORF">MJAP1_001147</name>
</gene>
<evidence type="ECO:0000256" key="1">
    <source>
        <dbReference type="SAM" id="MobiDB-lite"/>
    </source>
</evidence>
<dbReference type="AlphaFoldDB" id="A0AAF0EZQ5"/>
<dbReference type="GO" id="GO:0000182">
    <property type="term" value="F:rDNA binding"/>
    <property type="evidence" value="ECO:0007669"/>
    <property type="project" value="TreeGrafter"/>
</dbReference>